<dbReference type="InterPro" id="IPR011057">
    <property type="entry name" value="Mss4-like_sf"/>
</dbReference>
<dbReference type="PROSITE" id="PS51891">
    <property type="entry name" value="CENP_V_GFA"/>
    <property type="match status" value="1"/>
</dbReference>
<dbReference type="Gene3D" id="2.170.150.70">
    <property type="match status" value="1"/>
</dbReference>
<dbReference type="GO" id="GO:0046872">
    <property type="term" value="F:metal ion binding"/>
    <property type="evidence" value="ECO:0007669"/>
    <property type="project" value="UniProtKB-KW"/>
</dbReference>
<dbReference type="Pfam" id="PF04828">
    <property type="entry name" value="GFA"/>
    <property type="match status" value="1"/>
</dbReference>
<name>A0AAW1KV57_SAPOF</name>
<evidence type="ECO:0000256" key="1">
    <source>
        <dbReference type="ARBA" id="ARBA00005495"/>
    </source>
</evidence>
<gene>
    <name evidence="5" type="ORF">RND81_05G102900</name>
</gene>
<organism evidence="5 6">
    <name type="scientific">Saponaria officinalis</name>
    <name type="common">Common soapwort</name>
    <name type="synonym">Lychnis saponaria</name>
    <dbReference type="NCBI Taxonomy" id="3572"/>
    <lineage>
        <taxon>Eukaryota</taxon>
        <taxon>Viridiplantae</taxon>
        <taxon>Streptophyta</taxon>
        <taxon>Embryophyta</taxon>
        <taxon>Tracheophyta</taxon>
        <taxon>Spermatophyta</taxon>
        <taxon>Magnoliopsida</taxon>
        <taxon>eudicotyledons</taxon>
        <taxon>Gunneridae</taxon>
        <taxon>Pentapetalae</taxon>
        <taxon>Caryophyllales</taxon>
        <taxon>Caryophyllaceae</taxon>
        <taxon>Caryophylleae</taxon>
        <taxon>Saponaria</taxon>
    </lineage>
</organism>
<proteinExistence type="inferred from homology"/>
<evidence type="ECO:0000256" key="2">
    <source>
        <dbReference type="ARBA" id="ARBA00022723"/>
    </source>
</evidence>
<dbReference type="EMBL" id="JBDFQZ010000005">
    <property type="protein sequence ID" value="KAK9724850.1"/>
    <property type="molecule type" value="Genomic_DNA"/>
</dbReference>
<dbReference type="InterPro" id="IPR052355">
    <property type="entry name" value="CENP-V-like"/>
</dbReference>
<dbReference type="InterPro" id="IPR006913">
    <property type="entry name" value="CENP-V/GFA"/>
</dbReference>
<reference evidence="5" key="1">
    <citation type="submission" date="2024-03" db="EMBL/GenBank/DDBJ databases">
        <title>WGS assembly of Saponaria officinalis var. Norfolk2.</title>
        <authorList>
            <person name="Jenkins J."/>
            <person name="Shu S."/>
            <person name="Grimwood J."/>
            <person name="Barry K."/>
            <person name="Goodstein D."/>
            <person name="Schmutz J."/>
            <person name="Leebens-Mack J."/>
            <person name="Osbourn A."/>
        </authorList>
    </citation>
    <scope>NUCLEOTIDE SEQUENCE [LARGE SCALE GENOMIC DNA]</scope>
    <source>
        <strain evidence="5">JIC</strain>
    </source>
</reference>
<protein>
    <recommendedName>
        <fullName evidence="4">CENP-V/GFA domain-containing protein</fullName>
    </recommendedName>
</protein>
<feature type="domain" description="CENP-V/GFA" evidence="4">
    <location>
        <begin position="11"/>
        <end position="123"/>
    </location>
</feature>
<sequence length="139" mass="15417">MASNSQVLVTHYGGCHCKRVRWKIQAPKSVTAWRCNCSMCSKRGNVSFSVPSHQFTLLSGETNITTYTFGSHTAKHMFCNVCGITSFNVSRTNPNAVSINVPCVDPGTIDGVEVRMFDGLNWEDSYYKHHVAAKSKHNS</sequence>
<evidence type="ECO:0000259" key="4">
    <source>
        <dbReference type="PROSITE" id="PS51891"/>
    </source>
</evidence>
<dbReference type="GO" id="GO:0016846">
    <property type="term" value="F:carbon-sulfur lyase activity"/>
    <property type="evidence" value="ECO:0007669"/>
    <property type="project" value="InterPro"/>
</dbReference>
<dbReference type="Proteomes" id="UP001443914">
    <property type="component" value="Unassembled WGS sequence"/>
</dbReference>
<evidence type="ECO:0000256" key="3">
    <source>
        <dbReference type="ARBA" id="ARBA00022833"/>
    </source>
</evidence>
<dbReference type="PANTHER" id="PTHR28620">
    <property type="entry name" value="CENTROMERE PROTEIN V"/>
    <property type="match status" value="1"/>
</dbReference>
<evidence type="ECO:0000313" key="5">
    <source>
        <dbReference type="EMBL" id="KAK9724850.1"/>
    </source>
</evidence>
<keyword evidence="3" id="KW-0862">Zinc</keyword>
<keyword evidence="6" id="KW-1185">Reference proteome</keyword>
<accession>A0AAW1KV57</accession>
<comment type="caution">
    <text evidence="5">The sequence shown here is derived from an EMBL/GenBank/DDBJ whole genome shotgun (WGS) entry which is preliminary data.</text>
</comment>
<dbReference type="PANTHER" id="PTHR28620:SF1">
    <property type="entry name" value="CENP-V_GFA DOMAIN-CONTAINING PROTEIN"/>
    <property type="match status" value="1"/>
</dbReference>
<dbReference type="AlphaFoldDB" id="A0AAW1KV57"/>
<comment type="similarity">
    <text evidence="1">Belongs to the Gfa family.</text>
</comment>
<dbReference type="SUPFAM" id="SSF51316">
    <property type="entry name" value="Mss4-like"/>
    <property type="match status" value="1"/>
</dbReference>
<evidence type="ECO:0000313" key="6">
    <source>
        <dbReference type="Proteomes" id="UP001443914"/>
    </source>
</evidence>
<keyword evidence="2" id="KW-0479">Metal-binding</keyword>